<dbReference type="GO" id="GO:0004843">
    <property type="term" value="F:cysteine-type deubiquitinase activity"/>
    <property type="evidence" value="ECO:0000318"/>
    <property type="project" value="GO_Central"/>
</dbReference>
<organism evidence="8 9">
    <name type="scientific">Zostera marina</name>
    <name type="common">Eelgrass</name>
    <dbReference type="NCBI Taxonomy" id="29655"/>
    <lineage>
        <taxon>Eukaryota</taxon>
        <taxon>Viridiplantae</taxon>
        <taxon>Streptophyta</taxon>
        <taxon>Embryophyta</taxon>
        <taxon>Tracheophyta</taxon>
        <taxon>Spermatophyta</taxon>
        <taxon>Magnoliopsida</taxon>
        <taxon>Liliopsida</taxon>
        <taxon>Zosteraceae</taxon>
        <taxon>Zostera</taxon>
    </lineage>
</organism>
<evidence type="ECO:0000256" key="4">
    <source>
        <dbReference type="ARBA" id="ARBA00022786"/>
    </source>
</evidence>
<dbReference type="AlphaFoldDB" id="A0A0K9PR60"/>
<accession>A0A0K9PR60</accession>
<dbReference type="PANTHER" id="PTHR13291:SF0">
    <property type="entry name" value="JOSEPHIN-LIKE PROTEIN"/>
    <property type="match status" value="1"/>
</dbReference>
<dbReference type="InterPro" id="IPR006155">
    <property type="entry name" value="Josephin"/>
</dbReference>
<proteinExistence type="predicted"/>
<evidence type="ECO:0000256" key="2">
    <source>
        <dbReference type="ARBA" id="ARBA00012759"/>
    </source>
</evidence>
<evidence type="ECO:0000256" key="6">
    <source>
        <dbReference type="PROSITE-ProRule" id="PRU00331"/>
    </source>
</evidence>
<dbReference type="InterPro" id="IPR040053">
    <property type="entry name" value="JOSD1/2"/>
</dbReference>
<gene>
    <name evidence="8" type="ORF">ZOSMA_195G00060</name>
</gene>
<dbReference type="EC" id="3.4.19.12" evidence="2"/>
<keyword evidence="9" id="KW-1185">Reference proteome</keyword>
<dbReference type="GO" id="GO:0006508">
    <property type="term" value="P:proteolysis"/>
    <property type="evidence" value="ECO:0007669"/>
    <property type="project" value="UniProtKB-KW"/>
</dbReference>
<evidence type="ECO:0000313" key="9">
    <source>
        <dbReference type="Proteomes" id="UP000036987"/>
    </source>
</evidence>
<dbReference type="STRING" id="29655.A0A0K9PR60"/>
<dbReference type="PANTHER" id="PTHR13291">
    <property type="entry name" value="JOSEPHIN 1, 2"/>
    <property type="match status" value="1"/>
</dbReference>
<keyword evidence="4" id="KW-0833">Ubl conjugation pathway</keyword>
<keyword evidence="3" id="KW-0645">Protease</keyword>
<feature type="active site" evidence="6">
    <location>
        <position position="149"/>
    </location>
</feature>
<evidence type="ECO:0000259" key="7">
    <source>
        <dbReference type="PROSITE" id="PS50957"/>
    </source>
</evidence>
<evidence type="ECO:0000256" key="1">
    <source>
        <dbReference type="ARBA" id="ARBA00000707"/>
    </source>
</evidence>
<dbReference type="PROSITE" id="PS50957">
    <property type="entry name" value="JOSEPHIN"/>
    <property type="match status" value="1"/>
</dbReference>
<feature type="active site" evidence="6">
    <location>
        <position position="31"/>
    </location>
</feature>
<dbReference type="GO" id="GO:0016579">
    <property type="term" value="P:protein deubiquitination"/>
    <property type="evidence" value="ECO:0007669"/>
    <property type="project" value="InterPro"/>
</dbReference>
<evidence type="ECO:0000313" key="8">
    <source>
        <dbReference type="EMBL" id="KMZ70710.1"/>
    </source>
</evidence>
<sequence length="203" mass="23463">MERDPTSISSSSGGRSKKVSIYHEKNRLQFCLLHALNNLFQEKDCFSREELDAIAIKLSDNDPNERKTWTPLSLVLKPHHNVFTGNYNVDVLIAALESRKRSLVWHDRRNKVSSIWNDGDLPPKREGFLGGFILNVPVRKMGGLWKSRHWIALQRIDGVWYNLDSDLSIPRAFEEKEQLMEFLDNAIAHGGELFVIWDRQLPP</sequence>
<dbReference type="Gene3D" id="3.90.70.40">
    <property type="match status" value="1"/>
</dbReference>
<evidence type="ECO:0000256" key="3">
    <source>
        <dbReference type="ARBA" id="ARBA00022670"/>
    </source>
</evidence>
<comment type="catalytic activity">
    <reaction evidence="1">
        <text>Thiol-dependent hydrolysis of ester, thioester, amide, peptide and isopeptide bonds formed by the C-terminal Gly of ubiquitin (a 76-residue protein attached to proteins as an intracellular targeting signal).</text>
        <dbReference type="EC" id="3.4.19.12"/>
    </reaction>
</comment>
<dbReference type="Proteomes" id="UP000036987">
    <property type="component" value="Unassembled WGS sequence"/>
</dbReference>
<dbReference type="OrthoDB" id="422700at2759"/>
<dbReference type="OMA" id="QRNCEAV"/>
<comment type="caution">
    <text evidence="8">The sequence shown here is derived from an EMBL/GenBank/DDBJ whole genome shotgun (WGS) entry which is preliminary data.</text>
</comment>
<keyword evidence="5 6" id="KW-0378">Hydrolase</keyword>
<dbReference type="SMART" id="SM01246">
    <property type="entry name" value="Josephin"/>
    <property type="match status" value="1"/>
</dbReference>
<name>A0A0K9PR60_ZOSMR</name>
<protein>
    <recommendedName>
        <fullName evidence="2">ubiquitinyl hydrolase 1</fullName>
        <ecNumber evidence="2">3.4.19.12</ecNumber>
    </recommendedName>
</protein>
<dbReference type="Pfam" id="PF02099">
    <property type="entry name" value="Josephin"/>
    <property type="match status" value="1"/>
</dbReference>
<dbReference type="EMBL" id="LFYR01000714">
    <property type="protein sequence ID" value="KMZ70710.1"/>
    <property type="molecule type" value="Genomic_DNA"/>
</dbReference>
<feature type="domain" description="Josephin" evidence="7">
    <location>
        <begin position="18"/>
        <end position="203"/>
    </location>
</feature>
<reference evidence="9" key="1">
    <citation type="journal article" date="2016" name="Nature">
        <title>The genome of the seagrass Zostera marina reveals angiosperm adaptation to the sea.</title>
        <authorList>
            <person name="Olsen J.L."/>
            <person name="Rouze P."/>
            <person name="Verhelst B."/>
            <person name="Lin Y.-C."/>
            <person name="Bayer T."/>
            <person name="Collen J."/>
            <person name="Dattolo E."/>
            <person name="De Paoli E."/>
            <person name="Dittami S."/>
            <person name="Maumus F."/>
            <person name="Michel G."/>
            <person name="Kersting A."/>
            <person name="Lauritano C."/>
            <person name="Lohaus R."/>
            <person name="Toepel M."/>
            <person name="Tonon T."/>
            <person name="Vanneste K."/>
            <person name="Amirebrahimi M."/>
            <person name="Brakel J."/>
            <person name="Bostroem C."/>
            <person name="Chovatia M."/>
            <person name="Grimwood J."/>
            <person name="Jenkins J.W."/>
            <person name="Jueterbock A."/>
            <person name="Mraz A."/>
            <person name="Stam W.T."/>
            <person name="Tice H."/>
            <person name="Bornberg-Bauer E."/>
            <person name="Green P.J."/>
            <person name="Pearson G.A."/>
            <person name="Procaccini G."/>
            <person name="Duarte C.M."/>
            <person name="Schmutz J."/>
            <person name="Reusch T.B.H."/>
            <person name="Van de Peer Y."/>
        </authorList>
    </citation>
    <scope>NUCLEOTIDE SEQUENCE [LARGE SCALE GENOMIC DNA]</scope>
    <source>
        <strain evidence="9">cv. Finnish</strain>
    </source>
</reference>
<feature type="active site" evidence="6">
    <location>
        <position position="164"/>
    </location>
</feature>
<evidence type="ECO:0000256" key="5">
    <source>
        <dbReference type="ARBA" id="ARBA00022801"/>
    </source>
</evidence>